<sequence length="194" mass="22893">MVNLNKPKEHRCKVCDNYFVKSKSTQKVCSVDCAIKLSKEEARKKREKIQKAERVETAKRMRARKEALKTRRDWLNDLQKIFNKFIRLRDRDEPCISCCRYHQGQWHAGHYKTVGSSPELRFDEKNVHKQCSACNNHKSGNVTEYRINLIRKIGVEEVERLERKDHPPLKLTNDEIKAKIALYKNKIKELEGGE</sequence>
<evidence type="ECO:0000313" key="1">
    <source>
        <dbReference type="EMBL" id="MFD1806192.1"/>
    </source>
</evidence>
<name>A0ABW4NX45_9PAST</name>
<proteinExistence type="predicted"/>
<dbReference type="Proteomes" id="UP001597420">
    <property type="component" value="Unassembled WGS sequence"/>
</dbReference>
<dbReference type="Pfam" id="PF05766">
    <property type="entry name" value="NinG"/>
    <property type="match status" value="1"/>
</dbReference>
<gene>
    <name evidence="1" type="ORF">ACFSAV_07410</name>
</gene>
<reference evidence="2" key="1">
    <citation type="journal article" date="2019" name="Int. J. Syst. Evol. Microbiol.">
        <title>The Global Catalogue of Microorganisms (GCM) 10K type strain sequencing project: providing services to taxonomists for standard genome sequencing and annotation.</title>
        <authorList>
            <consortium name="The Broad Institute Genomics Platform"/>
            <consortium name="The Broad Institute Genome Sequencing Center for Infectious Disease"/>
            <person name="Wu L."/>
            <person name="Ma J."/>
        </authorList>
    </citation>
    <scope>NUCLEOTIDE SEQUENCE [LARGE SCALE GENOMIC DNA]</scope>
    <source>
        <strain evidence="2">CCM 7950</strain>
    </source>
</reference>
<dbReference type="InterPro" id="IPR008713">
    <property type="entry name" value="Phage_lambda_NinG"/>
</dbReference>
<accession>A0ABW4NX45</accession>
<organism evidence="1 2">
    <name type="scientific">Pasteurella oralis</name>
    <dbReference type="NCBI Taxonomy" id="1071947"/>
    <lineage>
        <taxon>Bacteria</taxon>
        <taxon>Pseudomonadati</taxon>
        <taxon>Pseudomonadota</taxon>
        <taxon>Gammaproteobacteria</taxon>
        <taxon>Pasteurellales</taxon>
        <taxon>Pasteurellaceae</taxon>
        <taxon>Pasteurella</taxon>
    </lineage>
</organism>
<dbReference type="RefSeq" id="WP_379097972.1">
    <property type="nucleotide sequence ID" value="NZ_JBHUFP010000009.1"/>
</dbReference>
<comment type="caution">
    <text evidence="1">The sequence shown here is derived from an EMBL/GenBank/DDBJ whole genome shotgun (WGS) entry which is preliminary data.</text>
</comment>
<dbReference type="EMBL" id="JBHUFP010000009">
    <property type="protein sequence ID" value="MFD1806192.1"/>
    <property type="molecule type" value="Genomic_DNA"/>
</dbReference>
<keyword evidence="2" id="KW-1185">Reference proteome</keyword>
<protein>
    <submittedName>
        <fullName evidence="1">Recombination protein NinG</fullName>
    </submittedName>
</protein>
<evidence type="ECO:0000313" key="2">
    <source>
        <dbReference type="Proteomes" id="UP001597420"/>
    </source>
</evidence>